<dbReference type="AlphaFoldDB" id="A0A811QHM3"/>
<comment type="caution">
    <text evidence="2">The sequence shown here is derived from an EMBL/GenBank/DDBJ whole genome shotgun (WGS) entry which is preliminary data.</text>
</comment>
<name>A0A811QHM3_9POAL</name>
<organism evidence="2 3">
    <name type="scientific">Miscanthus lutarioriparius</name>
    <dbReference type="NCBI Taxonomy" id="422564"/>
    <lineage>
        <taxon>Eukaryota</taxon>
        <taxon>Viridiplantae</taxon>
        <taxon>Streptophyta</taxon>
        <taxon>Embryophyta</taxon>
        <taxon>Tracheophyta</taxon>
        <taxon>Spermatophyta</taxon>
        <taxon>Magnoliopsida</taxon>
        <taxon>Liliopsida</taxon>
        <taxon>Poales</taxon>
        <taxon>Poaceae</taxon>
        <taxon>PACMAD clade</taxon>
        <taxon>Panicoideae</taxon>
        <taxon>Andropogonodae</taxon>
        <taxon>Andropogoneae</taxon>
        <taxon>Saccharinae</taxon>
        <taxon>Miscanthus</taxon>
    </lineage>
</organism>
<feature type="region of interest" description="Disordered" evidence="1">
    <location>
        <begin position="22"/>
        <end position="95"/>
    </location>
</feature>
<proteinExistence type="predicted"/>
<dbReference type="EMBL" id="CAJGYO010000010">
    <property type="protein sequence ID" value="CAD6257028.1"/>
    <property type="molecule type" value="Genomic_DNA"/>
</dbReference>
<evidence type="ECO:0000256" key="1">
    <source>
        <dbReference type="SAM" id="MobiDB-lite"/>
    </source>
</evidence>
<gene>
    <name evidence="2" type="ORF">NCGR_LOCUS40518</name>
</gene>
<evidence type="ECO:0000313" key="2">
    <source>
        <dbReference type="EMBL" id="CAD6257028.1"/>
    </source>
</evidence>
<protein>
    <submittedName>
        <fullName evidence="2">Uncharacterized protein</fullName>
    </submittedName>
</protein>
<dbReference type="Proteomes" id="UP000604825">
    <property type="component" value="Unassembled WGS sequence"/>
</dbReference>
<keyword evidence="3" id="KW-1185">Reference proteome</keyword>
<reference evidence="2" key="1">
    <citation type="submission" date="2020-10" db="EMBL/GenBank/DDBJ databases">
        <authorList>
            <person name="Han B."/>
            <person name="Lu T."/>
            <person name="Zhao Q."/>
            <person name="Huang X."/>
            <person name="Zhao Y."/>
        </authorList>
    </citation>
    <scope>NUCLEOTIDE SEQUENCE</scope>
</reference>
<evidence type="ECO:0000313" key="3">
    <source>
        <dbReference type="Proteomes" id="UP000604825"/>
    </source>
</evidence>
<accession>A0A811QHM3</accession>
<feature type="compositionally biased region" description="Basic and acidic residues" evidence="1">
    <location>
        <begin position="33"/>
        <end position="56"/>
    </location>
</feature>
<sequence>MERKEVPNLTRNGTNLVLPTKESVPQFKRARTSRKEEIATHWDGRISKPARAREEQQPSVEDPEERRTTAGWNRAKGGFGGAGLDAPHHHQRRRR</sequence>